<evidence type="ECO:0000313" key="1">
    <source>
        <dbReference type="EMBL" id="CAG8784108.1"/>
    </source>
</evidence>
<keyword evidence="2" id="KW-1185">Reference proteome</keyword>
<dbReference type="Proteomes" id="UP000789366">
    <property type="component" value="Unassembled WGS sequence"/>
</dbReference>
<comment type="caution">
    <text evidence="1">The sequence shown here is derived from an EMBL/GenBank/DDBJ whole genome shotgun (WGS) entry which is preliminary data.</text>
</comment>
<evidence type="ECO:0000313" key="2">
    <source>
        <dbReference type="Proteomes" id="UP000789366"/>
    </source>
</evidence>
<organism evidence="1 2">
    <name type="scientific">Cetraspora pellucida</name>
    <dbReference type="NCBI Taxonomy" id="1433469"/>
    <lineage>
        <taxon>Eukaryota</taxon>
        <taxon>Fungi</taxon>
        <taxon>Fungi incertae sedis</taxon>
        <taxon>Mucoromycota</taxon>
        <taxon>Glomeromycotina</taxon>
        <taxon>Glomeromycetes</taxon>
        <taxon>Diversisporales</taxon>
        <taxon>Gigasporaceae</taxon>
        <taxon>Cetraspora</taxon>
    </lineage>
</organism>
<feature type="non-terminal residue" evidence="1">
    <location>
        <position position="1"/>
    </location>
</feature>
<protein>
    <submittedName>
        <fullName evidence="1">6460_t:CDS:1</fullName>
    </submittedName>
</protein>
<sequence>PFGISARPLGISADSGSFGNQYLNIAETSGVCRSLAEIPKVNFALKIWHVAEMAKRFRPQ</sequence>
<gene>
    <name evidence="1" type="ORF">SPELUC_LOCUS16630</name>
</gene>
<accession>A0ACA9RA41</accession>
<name>A0ACA9RA41_9GLOM</name>
<dbReference type="EMBL" id="CAJVPW010062997">
    <property type="protein sequence ID" value="CAG8784108.1"/>
    <property type="molecule type" value="Genomic_DNA"/>
</dbReference>
<reference evidence="1" key="1">
    <citation type="submission" date="2021-06" db="EMBL/GenBank/DDBJ databases">
        <authorList>
            <person name="Kallberg Y."/>
            <person name="Tangrot J."/>
            <person name="Rosling A."/>
        </authorList>
    </citation>
    <scope>NUCLEOTIDE SEQUENCE</scope>
    <source>
        <strain evidence="1">28 12/20/2015</strain>
    </source>
</reference>
<feature type="non-terminal residue" evidence="1">
    <location>
        <position position="60"/>
    </location>
</feature>
<proteinExistence type="predicted"/>